<organism evidence="1">
    <name type="scientific">Micrurus corallinus</name>
    <name type="common">Brazilian coral snake</name>
    <dbReference type="NCBI Taxonomy" id="54390"/>
    <lineage>
        <taxon>Eukaryota</taxon>
        <taxon>Metazoa</taxon>
        <taxon>Chordata</taxon>
        <taxon>Craniata</taxon>
        <taxon>Vertebrata</taxon>
        <taxon>Euteleostomi</taxon>
        <taxon>Lepidosauria</taxon>
        <taxon>Squamata</taxon>
        <taxon>Bifurcata</taxon>
        <taxon>Unidentata</taxon>
        <taxon>Episquamata</taxon>
        <taxon>Toxicofera</taxon>
        <taxon>Serpentes</taxon>
        <taxon>Colubroidea</taxon>
        <taxon>Elapidae</taxon>
        <taxon>Elapinae</taxon>
        <taxon>Micrurus</taxon>
    </lineage>
</organism>
<name>A0A2D4EKV1_MICCO</name>
<sequence>MKMWRKVRFYAQAGKTDYRKPGSKTVTVIGTLGVRMDDHLNMSHVCAAAAKQANIILDCINGAIESKSHEVLVPFYKALVSSTHPSYYPSLPTYDYYRVVCIFTIYIVLFVP</sequence>
<dbReference type="EMBL" id="IACJ01000882">
    <property type="protein sequence ID" value="LAA35783.1"/>
    <property type="molecule type" value="Transcribed_RNA"/>
</dbReference>
<accession>A0A2D4EKV1</accession>
<reference evidence="1" key="1">
    <citation type="submission" date="2017-07" db="EMBL/GenBank/DDBJ databases">
        <authorList>
            <person name="Mikheyev A."/>
            <person name="Grau M."/>
        </authorList>
    </citation>
    <scope>NUCLEOTIDE SEQUENCE</scope>
    <source>
        <tissue evidence="1">Venom_gland</tissue>
    </source>
</reference>
<protein>
    <submittedName>
        <fullName evidence="1">Uncharacterized protein</fullName>
    </submittedName>
</protein>
<evidence type="ECO:0000313" key="1">
    <source>
        <dbReference type="EMBL" id="LAA35783.1"/>
    </source>
</evidence>
<dbReference type="AlphaFoldDB" id="A0A2D4EKV1"/>
<reference evidence="1" key="2">
    <citation type="submission" date="2017-11" db="EMBL/GenBank/DDBJ databases">
        <title>Coralsnake Venomics: Analyses of Venom Gland Transcriptomes and Proteomes of Six Brazilian Taxa.</title>
        <authorList>
            <person name="Aird S.D."/>
            <person name="Jorge da Silva N."/>
            <person name="Qiu L."/>
            <person name="Villar-Briones A."/>
            <person name="Aparecida-Saddi V."/>
            <person name="Campos-Telles M.P."/>
            <person name="Grau M."/>
            <person name="Mikheyev A.S."/>
        </authorList>
    </citation>
    <scope>NUCLEOTIDE SEQUENCE</scope>
    <source>
        <tissue evidence="1">Venom_gland</tissue>
    </source>
</reference>
<proteinExistence type="predicted"/>